<evidence type="ECO:0000256" key="4">
    <source>
        <dbReference type="ARBA" id="ARBA00022989"/>
    </source>
</evidence>
<comment type="subcellular location">
    <subcellularLocation>
        <location evidence="1">Cell membrane</location>
        <topology evidence="1">Multi-pass membrane protein</topology>
    </subcellularLocation>
</comment>
<feature type="transmembrane region" description="Helical" evidence="6">
    <location>
        <begin position="329"/>
        <end position="349"/>
    </location>
</feature>
<evidence type="ECO:0000256" key="2">
    <source>
        <dbReference type="ARBA" id="ARBA00022475"/>
    </source>
</evidence>
<evidence type="ECO:0000259" key="7">
    <source>
        <dbReference type="Pfam" id="PF12698"/>
    </source>
</evidence>
<feature type="transmembrane region" description="Helical" evidence="6">
    <location>
        <begin position="213"/>
        <end position="236"/>
    </location>
</feature>
<keyword evidence="4 6" id="KW-1133">Transmembrane helix</keyword>
<dbReference type="PANTHER" id="PTHR30294">
    <property type="entry name" value="MEMBRANE COMPONENT OF ABC TRANSPORTER YHHJ-RELATED"/>
    <property type="match status" value="1"/>
</dbReference>
<evidence type="ECO:0000256" key="5">
    <source>
        <dbReference type="ARBA" id="ARBA00023136"/>
    </source>
</evidence>
<feature type="transmembrane region" description="Helical" evidence="6">
    <location>
        <begin position="21"/>
        <end position="47"/>
    </location>
</feature>
<proteinExistence type="predicted"/>
<evidence type="ECO:0000313" key="9">
    <source>
        <dbReference type="Proteomes" id="UP001501459"/>
    </source>
</evidence>
<dbReference type="Proteomes" id="UP001501459">
    <property type="component" value="Unassembled WGS sequence"/>
</dbReference>
<evidence type="ECO:0000256" key="6">
    <source>
        <dbReference type="SAM" id="Phobius"/>
    </source>
</evidence>
<feature type="transmembrane region" description="Helical" evidence="6">
    <location>
        <begin position="380"/>
        <end position="400"/>
    </location>
</feature>
<organism evidence="8 9">
    <name type="scientific">Lentibacillus halophilus</name>
    <dbReference type="NCBI Taxonomy" id="295065"/>
    <lineage>
        <taxon>Bacteria</taxon>
        <taxon>Bacillati</taxon>
        <taxon>Bacillota</taxon>
        <taxon>Bacilli</taxon>
        <taxon>Bacillales</taxon>
        <taxon>Bacillaceae</taxon>
        <taxon>Lentibacillus</taxon>
    </lineage>
</organism>
<keyword evidence="5 6" id="KW-0472">Membrane</keyword>
<evidence type="ECO:0000313" key="8">
    <source>
        <dbReference type="EMBL" id="GAA0438006.1"/>
    </source>
</evidence>
<keyword evidence="9" id="KW-1185">Reference proteome</keyword>
<reference evidence="9" key="1">
    <citation type="journal article" date="2019" name="Int. J. Syst. Evol. Microbiol.">
        <title>The Global Catalogue of Microorganisms (GCM) 10K type strain sequencing project: providing services to taxonomists for standard genome sequencing and annotation.</title>
        <authorList>
            <consortium name="The Broad Institute Genomics Platform"/>
            <consortium name="The Broad Institute Genome Sequencing Center for Infectious Disease"/>
            <person name="Wu L."/>
            <person name="Ma J."/>
        </authorList>
    </citation>
    <scope>NUCLEOTIDE SEQUENCE [LARGE SCALE GENOMIC DNA]</scope>
    <source>
        <strain evidence="9">JCM 12149</strain>
    </source>
</reference>
<dbReference type="Pfam" id="PF12698">
    <property type="entry name" value="ABC2_membrane_3"/>
    <property type="match status" value="1"/>
</dbReference>
<gene>
    <name evidence="8" type="ORF">GCM10008983_13660</name>
</gene>
<protein>
    <recommendedName>
        <fullName evidence="7">ABC-2 type transporter transmembrane domain-containing protein</fullName>
    </recommendedName>
</protein>
<dbReference type="InterPro" id="IPR051449">
    <property type="entry name" value="ABC-2_transporter_component"/>
</dbReference>
<evidence type="ECO:0000256" key="3">
    <source>
        <dbReference type="ARBA" id="ARBA00022692"/>
    </source>
</evidence>
<dbReference type="EMBL" id="BAAADM010000034">
    <property type="protein sequence ID" value="GAA0438006.1"/>
    <property type="molecule type" value="Genomic_DNA"/>
</dbReference>
<keyword evidence="3 6" id="KW-0812">Transmembrane</keyword>
<feature type="transmembrane region" description="Helical" evidence="6">
    <location>
        <begin position="257"/>
        <end position="280"/>
    </location>
</feature>
<comment type="caution">
    <text evidence="8">The sequence shown here is derived from an EMBL/GenBank/DDBJ whole genome shotgun (WGS) entry which is preliminary data.</text>
</comment>
<feature type="transmembrane region" description="Helical" evidence="6">
    <location>
        <begin position="292"/>
        <end position="317"/>
    </location>
</feature>
<accession>A0ABP3J1Z2</accession>
<dbReference type="Gene3D" id="3.40.1710.10">
    <property type="entry name" value="abc type-2 transporter like domain"/>
    <property type="match status" value="1"/>
</dbReference>
<dbReference type="InterPro" id="IPR013525">
    <property type="entry name" value="ABC2_TM"/>
</dbReference>
<feature type="domain" description="ABC-2 type transporter transmembrane" evidence="7">
    <location>
        <begin position="27"/>
        <end position="395"/>
    </location>
</feature>
<sequence>MTFIRHSLLFFKSNLKTLQRKLPVLPLLLLFPVILVSLMAVIAISIIQPDEDEPLRVGLVDLDKSQETEMVIELIESSSQTGNYIKMEALTEEQAREQINEQLSAYVSFPKGFTESLYNGDSVTLEVTGNAGRRTESYLVKELLDSLARHIRTSQANILTIDDYLKPLPIADDKRKDILVQQFKDFLIYTAGKDKLLSEEQITNQATSSPVHYYGLAAWFIIITIWLLAFYSFFSNDDGIRMQNRMRLYGVTVLQQLTAKITATCLITSVLGAISFYLYVSIMAIPLYSEDYIRIALLTLLYCLIYLGILAMLETIFTGHKIRLLMQSLLTLLVLLASGAIIPTLYFPLYMQHLLPYLFASEGFRWLQEIILNGRFYADYIPMTLMLLCTVMILIGTSVWKERAVK</sequence>
<evidence type="ECO:0000256" key="1">
    <source>
        <dbReference type="ARBA" id="ARBA00004651"/>
    </source>
</evidence>
<dbReference type="PANTHER" id="PTHR30294:SF29">
    <property type="entry name" value="MULTIDRUG ABC TRANSPORTER PERMEASE YBHS-RELATED"/>
    <property type="match status" value="1"/>
</dbReference>
<name>A0ABP3J1Z2_9BACI</name>
<dbReference type="RefSeq" id="WP_343752000.1">
    <property type="nucleotide sequence ID" value="NZ_BAAADM010000034.1"/>
</dbReference>
<keyword evidence="2" id="KW-1003">Cell membrane</keyword>